<keyword evidence="1" id="KW-0812">Transmembrane</keyword>
<dbReference type="EMBL" id="CAFBMR010000126">
    <property type="protein sequence ID" value="CAB4929618.1"/>
    <property type="molecule type" value="Genomic_DNA"/>
</dbReference>
<dbReference type="SUPFAM" id="SSF50156">
    <property type="entry name" value="PDZ domain-like"/>
    <property type="match status" value="1"/>
</dbReference>
<dbReference type="GO" id="GO:0006508">
    <property type="term" value="P:proteolysis"/>
    <property type="evidence" value="ECO:0007669"/>
    <property type="project" value="InterPro"/>
</dbReference>
<dbReference type="InterPro" id="IPR027065">
    <property type="entry name" value="Lon_Prtase"/>
</dbReference>
<dbReference type="Gene3D" id="2.30.42.10">
    <property type="match status" value="1"/>
</dbReference>
<evidence type="ECO:0000259" key="2">
    <source>
        <dbReference type="PROSITE" id="PS50106"/>
    </source>
</evidence>
<dbReference type="SUPFAM" id="SSF54211">
    <property type="entry name" value="Ribosomal protein S5 domain 2-like"/>
    <property type="match status" value="1"/>
</dbReference>
<dbReference type="InterPro" id="IPR001478">
    <property type="entry name" value="PDZ"/>
</dbReference>
<evidence type="ECO:0000256" key="1">
    <source>
        <dbReference type="SAM" id="Phobius"/>
    </source>
</evidence>
<keyword evidence="1" id="KW-0472">Membrane</keyword>
<dbReference type="AlphaFoldDB" id="A0A6J7IES4"/>
<dbReference type="PROSITE" id="PS51786">
    <property type="entry name" value="LON_PROTEOLYTIC"/>
    <property type="match status" value="1"/>
</dbReference>
<protein>
    <submittedName>
        <fullName evidence="4">Unannotated protein</fullName>
    </submittedName>
</protein>
<feature type="transmembrane region" description="Helical" evidence="1">
    <location>
        <begin position="21"/>
        <end position="44"/>
    </location>
</feature>
<keyword evidence="1" id="KW-1133">Transmembrane helix</keyword>
<accession>A0A6J7IES4</accession>
<name>A0A6J7IES4_9ZZZZ</name>
<dbReference type="GO" id="GO:0005524">
    <property type="term" value="F:ATP binding"/>
    <property type="evidence" value="ECO:0007669"/>
    <property type="project" value="InterPro"/>
</dbReference>
<dbReference type="Gene3D" id="3.30.230.10">
    <property type="match status" value="1"/>
</dbReference>
<evidence type="ECO:0000259" key="3">
    <source>
        <dbReference type="PROSITE" id="PS51786"/>
    </source>
</evidence>
<dbReference type="GO" id="GO:0030163">
    <property type="term" value="P:protein catabolic process"/>
    <property type="evidence" value="ECO:0007669"/>
    <property type="project" value="InterPro"/>
</dbReference>
<dbReference type="Pfam" id="PF05362">
    <property type="entry name" value="Lon_C"/>
    <property type="match status" value="1"/>
</dbReference>
<reference evidence="4" key="1">
    <citation type="submission" date="2020-05" db="EMBL/GenBank/DDBJ databases">
        <authorList>
            <person name="Chiriac C."/>
            <person name="Salcher M."/>
            <person name="Ghai R."/>
            <person name="Kavagutti S V."/>
        </authorList>
    </citation>
    <scope>NUCLEOTIDE SEQUENCE</scope>
</reference>
<sequence>MTEGPVTEDSAPRPRRGRRGTALLIALLSLLALAVLAAFLPVPYVKIAPGPTFNTIGEIDGRPLVEIGESTEYPTFPVTGNLNMTTIQEWGGPRGGLTVFQAVAAWLDQSDAVLPRELLYPDDETKADVEQRNAEMFSTSQSNAIAAALTYTKIPVTAQVTVTMVVEGTPAAGNLRAGDHVLTLDGSTVTDSQQIGDAIHGRPIGTTFVFGVDRGGQKVDVSVTSADNPQDPGVAYVGIGLGPNFVGPMPIQFTLQDVGGPSAGLFFSLAIVDKLTPSDLAGGRFIAGTGTISPDGTVGAIGGIRQKLAGARAAGAELFLMPKVHCGEAAGYVPDGLRVVPVETLTDAVLAIEAWKAGSTVPSCPV</sequence>
<organism evidence="4">
    <name type="scientific">freshwater metagenome</name>
    <dbReference type="NCBI Taxonomy" id="449393"/>
    <lineage>
        <taxon>unclassified sequences</taxon>
        <taxon>metagenomes</taxon>
        <taxon>ecological metagenomes</taxon>
    </lineage>
</organism>
<dbReference type="InterPro" id="IPR036034">
    <property type="entry name" value="PDZ_sf"/>
</dbReference>
<dbReference type="PANTHER" id="PTHR10046">
    <property type="entry name" value="ATP DEPENDENT LON PROTEASE FAMILY MEMBER"/>
    <property type="match status" value="1"/>
</dbReference>
<dbReference type="GO" id="GO:0004176">
    <property type="term" value="F:ATP-dependent peptidase activity"/>
    <property type="evidence" value="ECO:0007669"/>
    <property type="project" value="InterPro"/>
</dbReference>
<proteinExistence type="predicted"/>
<dbReference type="PROSITE" id="PS50106">
    <property type="entry name" value="PDZ"/>
    <property type="match status" value="1"/>
</dbReference>
<feature type="domain" description="Lon proteolytic" evidence="3">
    <location>
        <begin position="257"/>
        <end position="355"/>
    </location>
</feature>
<evidence type="ECO:0000313" key="4">
    <source>
        <dbReference type="EMBL" id="CAB4929618.1"/>
    </source>
</evidence>
<feature type="domain" description="PDZ" evidence="2">
    <location>
        <begin position="160"/>
        <end position="191"/>
    </location>
</feature>
<dbReference type="Pfam" id="PF13180">
    <property type="entry name" value="PDZ_2"/>
    <property type="match status" value="1"/>
</dbReference>
<gene>
    <name evidence="4" type="ORF">UFOPK3610_01868</name>
</gene>
<dbReference type="InterPro" id="IPR014721">
    <property type="entry name" value="Ribsml_uS5_D2-typ_fold_subgr"/>
</dbReference>
<dbReference type="GO" id="GO:0004252">
    <property type="term" value="F:serine-type endopeptidase activity"/>
    <property type="evidence" value="ECO:0007669"/>
    <property type="project" value="InterPro"/>
</dbReference>
<dbReference type="InterPro" id="IPR020568">
    <property type="entry name" value="Ribosomal_Su5_D2-typ_SF"/>
</dbReference>
<dbReference type="InterPro" id="IPR008269">
    <property type="entry name" value="Lon_proteolytic"/>
</dbReference>